<feature type="domain" description="Reverse transcriptase" evidence="7">
    <location>
        <begin position="1"/>
        <end position="147"/>
    </location>
</feature>
<dbReference type="GO" id="GO:0015074">
    <property type="term" value="P:DNA integration"/>
    <property type="evidence" value="ECO:0007669"/>
    <property type="project" value="InterPro"/>
</dbReference>
<evidence type="ECO:0000256" key="5">
    <source>
        <dbReference type="ARBA" id="ARBA00022801"/>
    </source>
</evidence>
<dbReference type="InterPro" id="IPR041588">
    <property type="entry name" value="Integrase_H2C2"/>
</dbReference>
<dbReference type="SUPFAM" id="SSF56672">
    <property type="entry name" value="DNA/RNA polymerases"/>
    <property type="match status" value="1"/>
</dbReference>
<dbReference type="Gene3D" id="3.10.10.10">
    <property type="entry name" value="HIV Type 1 Reverse Transcriptase, subunit A, domain 1"/>
    <property type="match status" value="1"/>
</dbReference>
<dbReference type="VEuPathDB" id="MicrosporidiaDB:A0H76_693"/>
<keyword evidence="5" id="KW-0378">Hydrolase</keyword>
<dbReference type="InterPro" id="IPR036397">
    <property type="entry name" value="RNaseH_sf"/>
</dbReference>
<comment type="caution">
    <text evidence="9">The sequence shown here is derived from an EMBL/GenBank/DDBJ whole genome shotgun (WGS) entry which is preliminary data.</text>
</comment>
<evidence type="ECO:0000256" key="6">
    <source>
        <dbReference type="ARBA" id="ARBA00022918"/>
    </source>
</evidence>
<dbReference type="Pfam" id="PF00078">
    <property type="entry name" value="RVT_1"/>
    <property type="match status" value="1"/>
</dbReference>
<dbReference type="Gene3D" id="3.30.420.10">
    <property type="entry name" value="Ribonuclease H-like superfamily/Ribonuclease H"/>
    <property type="match status" value="1"/>
</dbReference>
<keyword evidence="3" id="KW-0540">Nuclease</keyword>
<keyword evidence="2" id="KW-0548">Nucleotidyltransferase</keyword>
<evidence type="ECO:0000256" key="1">
    <source>
        <dbReference type="ARBA" id="ARBA00022679"/>
    </source>
</evidence>
<keyword evidence="6" id="KW-0695">RNA-directed DNA polymerase</keyword>
<dbReference type="OrthoDB" id="2192994at2759"/>
<dbReference type="Proteomes" id="UP000192356">
    <property type="component" value="Unassembled WGS sequence"/>
</dbReference>
<dbReference type="CDD" id="cd01647">
    <property type="entry name" value="RT_LTR"/>
    <property type="match status" value="1"/>
</dbReference>
<dbReference type="PANTHER" id="PTHR37984">
    <property type="entry name" value="PROTEIN CBG26694"/>
    <property type="match status" value="1"/>
</dbReference>
<dbReference type="PROSITE" id="PS50994">
    <property type="entry name" value="INTEGRASE"/>
    <property type="match status" value="1"/>
</dbReference>
<dbReference type="GO" id="GO:0003964">
    <property type="term" value="F:RNA-directed DNA polymerase activity"/>
    <property type="evidence" value="ECO:0007669"/>
    <property type="project" value="UniProtKB-KW"/>
</dbReference>
<dbReference type="GO" id="GO:0016787">
    <property type="term" value="F:hydrolase activity"/>
    <property type="evidence" value="ECO:0007669"/>
    <property type="project" value="UniProtKB-KW"/>
</dbReference>
<dbReference type="GO" id="GO:0004519">
    <property type="term" value="F:endonuclease activity"/>
    <property type="evidence" value="ECO:0007669"/>
    <property type="project" value="UniProtKB-KW"/>
</dbReference>
<dbReference type="Pfam" id="PF17921">
    <property type="entry name" value="Integrase_H2C2"/>
    <property type="match status" value="1"/>
</dbReference>
<dbReference type="VEuPathDB" id="MicrosporidiaDB:HERIO_1958"/>
<evidence type="ECO:0000313" key="9">
    <source>
        <dbReference type="EMBL" id="ORD96074.1"/>
    </source>
</evidence>
<keyword evidence="10" id="KW-1185">Reference proteome</keyword>
<dbReference type="InterPro" id="IPR041373">
    <property type="entry name" value="RT_RNaseH"/>
</dbReference>
<evidence type="ECO:0000256" key="4">
    <source>
        <dbReference type="ARBA" id="ARBA00022759"/>
    </source>
</evidence>
<dbReference type="VEuPathDB" id="MicrosporidiaDB:A0H76_692"/>
<dbReference type="GO" id="GO:0005634">
    <property type="term" value="C:nucleus"/>
    <property type="evidence" value="ECO:0007669"/>
    <property type="project" value="UniProtKB-ARBA"/>
</dbReference>
<dbReference type="InterPro" id="IPR050951">
    <property type="entry name" value="Retrovirus_Pol_polyprotein"/>
</dbReference>
<dbReference type="VEuPathDB" id="MicrosporidiaDB:A0H76_695"/>
<evidence type="ECO:0000259" key="8">
    <source>
        <dbReference type="PROSITE" id="PS50994"/>
    </source>
</evidence>
<protein>
    <submittedName>
        <fullName evidence="9">TF26</fullName>
    </submittedName>
</protein>
<reference evidence="9 10" key="1">
    <citation type="journal article" date="2017" name="Environ. Microbiol.">
        <title>Decay of the glycolytic pathway and adaptation to intranuclear parasitism within Enterocytozoonidae microsporidia.</title>
        <authorList>
            <person name="Wiredu Boakye D."/>
            <person name="Jaroenlak P."/>
            <person name="Prachumwat A."/>
            <person name="Williams T.A."/>
            <person name="Bateman K.S."/>
            <person name="Itsathitphaisarn O."/>
            <person name="Sritunyalucksana K."/>
            <person name="Paszkiewicz K.H."/>
            <person name="Moore K.A."/>
            <person name="Stentiford G.D."/>
            <person name="Williams B.A."/>
        </authorList>
    </citation>
    <scope>NUCLEOTIDE SEQUENCE [LARGE SCALE GENOMIC DNA]</scope>
    <source>
        <strain evidence="9 10">GB1</strain>
    </source>
</reference>
<keyword evidence="4" id="KW-0255">Endonuclease</keyword>
<feature type="domain" description="Integrase catalytic" evidence="8">
    <location>
        <begin position="452"/>
        <end position="611"/>
    </location>
</feature>
<sequence>MALNDIVEKDLQTLPTIKEVIQSTQGSKHFTVLDLKDAFYSIELVEEDKYKSAFEVFGYVYEWNSMPMGFKNSSQILTRVMTKILSDVNRDNFSMFINDLIIHGKTQEEHDNILHKICEILEKNNMRINLKKIQYNRNEVEILGVIVNGKEVIPKEIKNNETFQYTRPSSVSDLRRFIGVCNWYREFIPQFATKTFKLTNALKKDYMRKKFLWNDNLEKEYLNMIEEIRNLKNTYLPDYTKEFYLRTDASRTALGAVLMQKSENDKYQPICWASKKLTIAQTKYVISELEMLALCWGISKFAYELKGRKFIVETDHKTLLSIRDKLEYNNDRINRWIEKINNYDFKVNYISGKNMGIADFLSRQHEGEIIKEKKEKIKEHKDFWLNDKNEVKTIPPMEERKSLIKKVHEDMCHRSHLTIYKEMIKNYYWPKMIDLIKKLCNECIKCQEINRKNRNPVVFISTRKKFEKFGIDIKEFEKGDKLMLVRIDYHTRYGFAEIIKDKKAKTITSKLESWFNGIYPEEIIIDNAREFKSFELNEFCTKNNINIHYTSLEAHRSNGRVERLISTLVNMILKSNEAFWNGKVKQAINAYNNCFHRVIQCTPNEAYENPCKIKCNGINEYADEIHC</sequence>
<dbReference type="PANTHER" id="PTHR37984:SF5">
    <property type="entry name" value="PROTEIN NYNRIN-LIKE"/>
    <property type="match status" value="1"/>
</dbReference>
<evidence type="ECO:0000256" key="3">
    <source>
        <dbReference type="ARBA" id="ARBA00022722"/>
    </source>
</evidence>
<dbReference type="InterPro" id="IPR000477">
    <property type="entry name" value="RT_dom"/>
</dbReference>
<accession>A0A1X0Q8M6</accession>
<proteinExistence type="predicted"/>
<dbReference type="AlphaFoldDB" id="A0A1X0Q8M6"/>
<gene>
    <name evidence="9" type="primary">TF26</name>
    <name evidence="9" type="ORF">HERIO_1958</name>
</gene>
<dbReference type="VEuPathDB" id="MicrosporidiaDB:A0H76_691"/>
<dbReference type="InterPro" id="IPR043502">
    <property type="entry name" value="DNA/RNA_pol_sf"/>
</dbReference>
<evidence type="ECO:0000313" key="10">
    <source>
        <dbReference type="Proteomes" id="UP000192356"/>
    </source>
</evidence>
<dbReference type="FunFam" id="3.10.20.370:FF:000001">
    <property type="entry name" value="Retrovirus-related Pol polyprotein from transposon 17.6-like protein"/>
    <property type="match status" value="1"/>
</dbReference>
<dbReference type="EMBL" id="LVKB01000131">
    <property type="protein sequence ID" value="ORD96074.1"/>
    <property type="molecule type" value="Genomic_DNA"/>
</dbReference>
<dbReference type="GO" id="GO:0003676">
    <property type="term" value="F:nucleic acid binding"/>
    <property type="evidence" value="ECO:0007669"/>
    <property type="project" value="InterPro"/>
</dbReference>
<dbReference type="PROSITE" id="PS50878">
    <property type="entry name" value="RT_POL"/>
    <property type="match status" value="1"/>
</dbReference>
<dbReference type="Gene3D" id="3.10.20.370">
    <property type="match status" value="1"/>
</dbReference>
<dbReference type="Gene3D" id="3.30.70.270">
    <property type="match status" value="2"/>
</dbReference>
<evidence type="ECO:0000256" key="2">
    <source>
        <dbReference type="ARBA" id="ARBA00022695"/>
    </source>
</evidence>
<name>A0A1X0Q8M6_9MICR</name>
<keyword evidence="1" id="KW-0808">Transferase</keyword>
<dbReference type="VEuPathDB" id="MicrosporidiaDB:A0H76_694"/>
<dbReference type="InterPro" id="IPR001584">
    <property type="entry name" value="Integrase_cat-core"/>
</dbReference>
<dbReference type="InterPro" id="IPR012337">
    <property type="entry name" value="RNaseH-like_sf"/>
</dbReference>
<dbReference type="Gene3D" id="1.10.340.70">
    <property type="match status" value="1"/>
</dbReference>
<evidence type="ECO:0000259" key="7">
    <source>
        <dbReference type="PROSITE" id="PS50878"/>
    </source>
</evidence>
<dbReference type="InterPro" id="IPR043128">
    <property type="entry name" value="Rev_trsase/Diguanyl_cyclase"/>
</dbReference>
<dbReference type="Pfam" id="PF17917">
    <property type="entry name" value="RT_RNaseH"/>
    <property type="match status" value="1"/>
</dbReference>
<organism evidence="9 10">
    <name type="scientific">Hepatospora eriocheir</name>
    <dbReference type="NCBI Taxonomy" id="1081669"/>
    <lineage>
        <taxon>Eukaryota</taxon>
        <taxon>Fungi</taxon>
        <taxon>Fungi incertae sedis</taxon>
        <taxon>Microsporidia</taxon>
        <taxon>Hepatosporidae</taxon>
        <taxon>Hepatospora</taxon>
    </lineage>
</organism>
<dbReference type="CDD" id="cd09274">
    <property type="entry name" value="RNase_HI_RT_Ty3"/>
    <property type="match status" value="1"/>
</dbReference>
<dbReference type="SUPFAM" id="SSF53098">
    <property type="entry name" value="Ribonuclease H-like"/>
    <property type="match status" value="1"/>
</dbReference>